<feature type="transmembrane region" description="Helical" evidence="6">
    <location>
        <begin position="151"/>
        <end position="173"/>
    </location>
</feature>
<keyword evidence="4 6" id="KW-1133">Transmembrane helix</keyword>
<evidence type="ECO:0000256" key="6">
    <source>
        <dbReference type="SAM" id="Phobius"/>
    </source>
</evidence>
<reference evidence="8" key="1">
    <citation type="submission" date="2020-08" db="EMBL/GenBank/DDBJ databases">
        <title>Genome public.</title>
        <authorList>
            <person name="Liu C."/>
            <person name="Sun Q."/>
        </authorList>
    </citation>
    <scope>NUCLEOTIDE SEQUENCE</scope>
    <source>
        <strain evidence="8">NSJ-52</strain>
    </source>
</reference>
<gene>
    <name evidence="8" type="ORF">H8S62_13865</name>
</gene>
<evidence type="ECO:0000256" key="4">
    <source>
        <dbReference type="ARBA" id="ARBA00022989"/>
    </source>
</evidence>
<evidence type="ECO:0000259" key="7">
    <source>
        <dbReference type="Pfam" id="PF10035"/>
    </source>
</evidence>
<accession>A0A8J6MDR2</accession>
<feature type="transmembrane region" description="Helical" evidence="6">
    <location>
        <begin position="81"/>
        <end position="104"/>
    </location>
</feature>
<dbReference type="InterPro" id="IPR051461">
    <property type="entry name" value="UPF0750_membrane"/>
</dbReference>
<name>A0A8J6MDR2_9FIRM</name>
<evidence type="ECO:0000256" key="2">
    <source>
        <dbReference type="ARBA" id="ARBA00022475"/>
    </source>
</evidence>
<dbReference type="PANTHER" id="PTHR33545">
    <property type="entry name" value="UPF0750 MEMBRANE PROTEIN YITT-RELATED"/>
    <property type="match status" value="1"/>
</dbReference>
<dbReference type="PIRSF" id="PIRSF006483">
    <property type="entry name" value="Membrane_protein_YitT"/>
    <property type="match status" value="1"/>
</dbReference>
<dbReference type="Pfam" id="PF10035">
    <property type="entry name" value="DUF2179"/>
    <property type="match status" value="1"/>
</dbReference>
<dbReference type="EMBL" id="JACOPQ010000012">
    <property type="protein sequence ID" value="MBC5738094.1"/>
    <property type="molecule type" value="Genomic_DNA"/>
</dbReference>
<dbReference type="PANTHER" id="PTHR33545:SF5">
    <property type="entry name" value="UPF0750 MEMBRANE PROTEIN YITT"/>
    <property type="match status" value="1"/>
</dbReference>
<dbReference type="CDD" id="cd16380">
    <property type="entry name" value="YitT_C"/>
    <property type="match status" value="1"/>
</dbReference>
<evidence type="ECO:0000313" key="8">
    <source>
        <dbReference type="EMBL" id="MBC5738094.1"/>
    </source>
</evidence>
<dbReference type="InterPro" id="IPR003740">
    <property type="entry name" value="YitT"/>
</dbReference>
<comment type="caution">
    <text evidence="8">The sequence shown here is derived from an EMBL/GenBank/DDBJ whole genome shotgun (WGS) entry which is preliminary data.</text>
</comment>
<dbReference type="AlphaFoldDB" id="A0A8J6MDR2"/>
<sequence>MKPKSKALNLVWSYFIITVASAIYALGFNWCYKPNDIAFGGITGVGQIINAILPWAPIGTIVIILNIPLFILGWKLLGGHLLVSSLFAMAVSSVFIDVIDYFWTFPPMEPLLACIFGGLLMGVSLGFVFLRGATTGGTDLIARLLKLKLSWLPMGKLLMAIDLIVIVAVALAFQNLYSALYGLVALYISTIVMDGVLYGLDNAKVAYIISDEYKRIADAIVHDLDRGVTILHGEGAYSGAEKKVLMCAFKQRQIVTIKHMVKEIDPDAFIIVCEAHEVLGDGFREYKQNDI</sequence>
<feature type="domain" description="DUF2179" evidence="7">
    <location>
        <begin position="226"/>
        <end position="280"/>
    </location>
</feature>
<dbReference type="InterPro" id="IPR015867">
    <property type="entry name" value="N-reg_PII/ATP_PRibTrfase_C"/>
</dbReference>
<keyword evidence="5 6" id="KW-0472">Membrane</keyword>
<keyword evidence="9" id="KW-1185">Reference proteome</keyword>
<keyword evidence="2" id="KW-1003">Cell membrane</keyword>
<dbReference type="Proteomes" id="UP000607645">
    <property type="component" value="Unassembled WGS sequence"/>
</dbReference>
<evidence type="ECO:0000313" key="9">
    <source>
        <dbReference type="Proteomes" id="UP000607645"/>
    </source>
</evidence>
<dbReference type="RefSeq" id="WP_155148440.1">
    <property type="nucleotide sequence ID" value="NZ_JACOPQ010000012.1"/>
</dbReference>
<evidence type="ECO:0000256" key="5">
    <source>
        <dbReference type="ARBA" id="ARBA00023136"/>
    </source>
</evidence>
<dbReference type="Pfam" id="PF02588">
    <property type="entry name" value="YitT_membrane"/>
    <property type="match status" value="1"/>
</dbReference>
<dbReference type="InterPro" id="IPR019264">
    <property type="entry name" value="DUF2179"/>
</dbReference>
<feature type="transmembrane region" description="Helical" evidence="6">
    <location>
        <begin position="52"/>
        <end position="74"/>
    </location>
</feature>
<protein>
    <submittedName>
        <fullName evidence="8">YitT family protein</fullName>
    </submittedName>
</protein>
<proteinExistence type="predicted"/>
<dbReference type="Gene3D" id="3.30.70.120">
    <property type="match status" value="1"/>
</dbReference>
<evidence type="ECO:0000256" key="1">
    <source>
        <dbReference type="ARBA" id="ARBA00004651"/>
    </source>
</evidence>
<dbReference type="GO" id="GO:0005886">
    <property type="term" value="C:plasma membrane"/>
    <property type="evidence" value="ECO:0007669"/>
    <property type="project" value="UniProtKB-SubCell"/>
</dbReference>
<feature type="transmembrane region" description="Helical" evidence="6">
    <location>
        <begin position="110"/>
        <end position="130"/>
    </location>
</feature>
<keyword evidence="3 6" id="KW-0812">Transmembrane</keyword>
<feature type="transmembrane region" description="Helical" evidence="6">
    <location>
        <begin position="179"/>
        <end position="200"/>
    </location>
</feature>
<feature type="transmembrane region" description="Helical" evidence="6">
    <location>
        <begin position="12"/>
        <end position="32"/>
    </location>
</feature>
<evidence type="ECO:0000256" key="3">
    <source>
        <dbReference type="ARBA" id="ARBA00022692"/>
    </source>
</evidence>
<organism evidence="8 9">
    <name type="scientific">Lawsonibacter faecis</name>
    <dbReference type="NCBI Taxonomy" id="2763052"/>
    <lineage>
        <taxon>Bacteria</taxon>
        <taxon>Bacillati</taxon>
        <taxon>Bacillota</taxon>
        <taxon>Clostridia</taxon>
        <taxon>Eubacteriales</taxon>
        <taxon>Oscillospiraceae</taxon>
        <taxon>Lawsonibacter</taxon>
    </lineage>
</organism>
<comment type="subcellular location">
    <subcellularLocation>
        <location evidence="1">Cell membrane</location>
        <topology evidence="1">Multi-pass membrane protein</topology>
    </subcellularLocation>
</comment>